<dbReference type="GO" id="GO:0016491">
    <property type="term" value="F:oxidoreductase activity"/>
    <property type="evidence" value="ECO:0007669"/>
    <property type="project" value="UniProtKB-KW"/>
</dbReference>
<dbReference type="PRINTS" id="PR00080">
    <property type="entry name" value="SDRFAMILY"/>
</dbReference>
<dbReference type="Proteomes" id="UP000198953">
    <property type="component" value="Unassembled WGS sequence"/>
</dbReference>
<proteinExistence type="inferred from homology"/>
<keyword evidence="2" id="KW-0560">Oxidoreductase</keyword>
<accession>A0A1H7GQE4</accession>
<dbReference type="PRINTS" id="PR00081">
    <property type="entry name" value="GDHRDH"/>
</dbReference>
<dbReference type="InterPro" id="IPR050259">
    <property type="entry name" value="SDR"/>
</dbReference>
<dbReference type="STRING" id="46177.SAMN05660976_00462"/>
<dbReference type="EMBL" id="FOBF01000001">
    <property type="protein sequence ID" value="SEK40264.1"/>
    <property type="molecule type" value="Genomic_DNA"/>
</dbReference>
<dbReference type="InterPro" id="IPR002347">
    <property type="entry name" value="SDR_fam"/>
</dbReference>
<dbReference type="PROSITE" id="PS00061">
    <property type="entry name" value="ADH_SHORT"/>
    <property type="match status" value="1"/>
</dbReference>
<dbReference type="SUPFAM" id="SSF51735">
    <property type="entry name" value="NAD(P)-binding Rossmann-fold domains"/>
    <property type="match status" value="1"/>
</dbReference>
<keyword evidence="4" id="KW-1185">Reference proteome</keyword>
<dbReference type="PROSITE" id="PS51257">
    <property type="entry name" value="PROKAR_LIPOPROTEIN"/>
    <property type="match status" value="1"/>
</dbReference>
<dbReference type="Gene3D" id="3.40.50.720">
    <property type="entry name" value="NAD(P)-binding Rossmann-like Domain"/>
    <property type="match status" value="1"/>
</dbReference>
<protein>
    <submittedName>
        <fullName evidence="3">3-hydroxybutyrate dehydrogenase</fullName>
    </submittedName>
</protein>
<evidence type="ECO:0000313" key="4">
    <source>
        <dbReference type="Proteomes" id="UP000198953"/>
    </source>
</evidence>
<reference evidence="3 4" key="1">
    <citation type="submission" date="2016-10" db="EMBL/GenBank/DDBJ databases">
        <authorList>
            <person name="de Groot N.N."/>
        </authorList>
    </citation>
    <scope>NUCLEOTIDE SEQUENCE [LARGE SCALE GENOMIC DNA]</scope>
    <source>
        <strain evidence="3 4">DSM 43357</strain>
    </source>
</reference>
<dbReference type="FunFam" id="3.40.50.720:FF:000084">
    <property type="entry name" value="Short-chain dehydrogenase reductase"/>
    <property type="match status" value="1"/>
</dbReference>
<dbReference type="InterPro" id="IPR036291">
    <property type="entry name" value="NAD(P)-bd_dom_sf"/>
</dbReference>
<sequence length="250" mass="25966">MAKDLTGRTALVTGAGGGIGAACARRLAAAGARVLVVDRRAEAAEKVAAEIGGAAVVADLADPGFAAALPDEPVDIVVNNAGFQHVAPIEEFPPEVFSAMMRVMVEAPFLIARRVLPGMYARGWGRFVNISSVHGLRASPYKAAYVTAKHALEGLSKVLALEGAAHGVTSTCVCPGYVRTELVEGQIADQAKAHGIAPDEVVETIMLERAAVKRLIEPEEVAELVAYLCGPNGSFITGVSLPVDGGWTAR</sequence>
<dbReference type="NCBIfam" id="NF009093">
    <property type="entry name" value="PRK12429.1"/>
    <property type="match status" value="1"/>
</dbReference>
<evidence type="ECO:0000256" key="2">
    <source>
        <dbReference type="ARBA" id="ARBA00023002"/>
    </source>
</evidence>
<evidence type="ECO:0000256" key="1">
    <source>
        <dbReference type="ARBA" id="ARBA00006484"/>
    </source>
</evidence>
<evidence type="ECO:0000313" key="3">
    <source>
        <dbReference type="EMBL" id="SEK40264.1"/>
    </source>
</evidence>
<gene>
    <name evidence="3" type="ORF">SAMN05660976_00462</name>
</gene>
<dbReference type="PANTHER" id="PTHR42879">
    <property type="entry name" value="3-OXOACYL-(ACYL-CARRIER-PROTEIN) REDUCTASE"/>
    <property type="match status" value="1"/>
</dbReference>
<name>A0A1H7GQE4_9ACTN</name>
<dbReference type="InterPro" id="IPR020904">
    <property type="entry name" value="Sc_DH/Rdtase_CS"/>
</dbReference>
<dbReference type="GO" id="GO:0032787">
    <property type="term" value="P:monocarboxylic acid metabolic process"/>
    <property type="evidence" value="ECO:0007669"/>
    <property type="project" value="UniProtKB-ARBA"/>
</dbReference>
<dbReference type="OrthoDB" id="9786435at2"/>
<dbReference type="RefSeq" id="WP_055508246.1">
    <property type="nucleotide sequence ID" value="NZ_BBZG01000005.1"/>
</dbReference>
<comment type="similarity">
    <text evidence="1">Belongs to the short-chain dehydrogenases/reductases (SDR) family.</text>
</comment>
<dbReference type="AlphaFoldDB" id="A0A1H7GQE4"/>
<dbReference type="PANTHER" id="PTHR42879:SF2">
    <property type="entry name" value="3-OXOACYL-[ACYL-CARRIER-PROTEIN] REDUCTASE FABG"/>
    <property type="match status" value="1"/>
</dbReference>
<dbReference type="Pfam" id="PF13561">
    <property type="entry name" value="adh_short_C2"/>
    <property type="match status" value="1"/>
</dbReference>
<organism evidence="3 4">
    <name type="scientific">Nonomuraea pusilla</name>
    <dbReference type="NCBI Taxonomy" id="46177"/>
    <lineage>
        <taxon>Bacteria</taxon>
        <taxon>Bacillati</taxon>
        <taxon>Actinomycetota</taxon>
        <taxon>Actinomycetes</taxon>
        <taxon>Streptosporangiales</taxon>
        <taxon>Streptosporangiaceae</taxon>
        <taxon>Nonomuraea</taxon>
    </lineage>
</organism>